<name>A0A6G0TI62_APHGL</name>
<dbReference type="PANTHER" id="PTHR24248">
    <property type="entry name" value="ADRENERGIC RECEPTOR-RELATED G-PROTEIN COUPLED RECEPTOR"/>
    <property type="match status" value="1"/>
</dbReference>
<evidence type="ECO:0000313" key="6">
    <source>
        <dbReference type="EMBL" id="KAE9533051.1"/>
    </source>
</evidence>
<dbReference type="GO" id="GO:0004989">
    <property type="term" value="F:octopamine receptor activity"/>
    <property type="evidence" value="ECO:0007669"/>
    <property type="project" value="TreeGrafter"/>
</dbReference>
<dbReference type="OrthoDB" id="5957871at2759"/>
<evidence type="ECO:0000256" key="5">
    <source>
        <dbReference type="SAM" id="Phobius"/>
    </source>
</evidence>
<proteinExistence type="predicted"/>
<comment type="caution">
    <text evidence="6">The sequence shown here is derived from an EMBL/GenBank/DDBJ whole genome shotgun (WGS) entry which is preliminary data.</text>
</comment>
<gene>
    <name evidence="6" type="ORF">AGLY_009479</name>
</gene>
<dbReference type="EMBL" id="VYZN01000037">
    <property type="protein sequence ID" value="KAE9533051.1"/>
    <property type="molecule type" value="Genomic_DNA"/>
</dbReference>
<dbReference type="Gene3D" id="1.20.1070.10">
    <property type="entry name" value="Rhodopsin 7-helix transmembrane proteins"/>
    <property type="match status" value="1"/>
</dbReference>
<feature type="transmembrane region" description="Helical" evidence="5">
    <location>
        <begin position="120"/>
        <end position="138"/>
    </location>
</feature>
<keyword evidence="5" id="KW-0812">Transmembrane</keyword>
<keyword evidence="3" id="KW-0675">Receptor</keyword>
<dbReference type="SUPFAM" id="SSF81321">
    <property type="entry name" value="Family A G protein-coupled receptor-like"/>
    <property type="match status" value="1"/>
</dbReference>
<dbReference type="PANTHER" id="PTHR24248:SF134">
    <property type="entry name" value="OCTOPAMINE RECEPTOR BETA-1R"/>
    <property type="match status" value="1"/>
</dbReference>
<dbReference type="GO" id="GO:0043410">
    <property type="term" value="P:positive regulation of MAPK cascade"/>
    <property type="evidence" value="ECO:0007669"/>
    <property type="project" value="TreeGrafter"/>
</dbReference>
<evidence type="ECO:0000256" key="3">
    <source>
        <dbReference type="ARBA" id="ARBA00023170"/>
    </source>
</evidence>
<dbReference type="GO" id="GO:0005886">
    <property type="term" value="C:plasma membrane"/>
    <property type="evidence" value="ECO:0007669"/>
    <property type="project" value="TreeGrafter"/>
</dbReference>
<evidence type="ECO:0000256" key="2">
    <source>
        <dbReference type="ARBA" id="ARBA00023040"/>
    </source>
</evidence>
<keyword evidence="5" id="KW-1133">Transmembrane helix</keyword>
<keyword evidence="7" id="KW-1185">Reference proteome</keyword>
<organism evidence="6 7">
    <name type="scientific">Aphis glycines</name>
    <name type="common">Soybean aphid</name>
    <dbReference type="NCBI Taxonomy" id="307491"/>
    <lineage>
        <taxon>Eukaryota</taxon>
        <taxon>Metazoa</taxon>
        <taxon>Ecdysozoa</taxon>
        <taxon>Arthropoda</taxon>
        <taxon>Hexapoda</taxon>
        <taxon>Insecta</taxon>
        <taxon>Pterygota</taxon>
        <taxon>Neoptera</taxon>
        <taxon>Paraneoptera</taxon>
        <taxon>Hemiptera</taxon>
        <taxon>Sternorrhyncha</taxon>
        <taxon>Aphidomorpha</taxon>
        <taxon>Aphidoidea</taxon>
        <taxon>Aphididae</taxon>
        <taxon>Aphidini</taxon>
        <taxon>Aphis</taxon>
        <taxon>Aphis</taxon>
    </lineage>
</organism>
<comment type="subcellular location">
    <subcellularLocation>
        <location evidence="1">Membrane</location>
        <topology evidence="1">Multi-pass membrane protein</topology>
    </subcellularLocation>
</comment>
<evidence type="ECO:0000256" key="1">
    <source>
        <dbReference type="ARBA" id="ARBA00004141"/>
    </source>
</evidence>
<evidence type="ECO:0008006" key="8">
    <source>
        <dbReference type="Google" id="ProtNLM"/>
    </source>
</evidence>
<reference evidence="6 7" key="1">
    <citation type="submission" date="2019-08" db="EMBL/GenBank/DDBJ databases">
        <title>The genome of the soybean aphid Biotype 1, its phylome, world population structure and adaptation to the North American continent.</title>
        <authorList>
            <person name="Giordano R."/>
            <person name="Donthu R.K."/>
            <person name="Hernandez A.G."/>
            <person name="Wright C.L."/>
            <person name="Zimin A.V."/>
        </authorList>
    </citation>
    <scope>NUCLEOTIDE SEQUENCE [LARGE SCALE GENOMIC DNA]</scope>
    <source>
        <tissue evidence="6">Whole aphids</tissue>
    </source>
</reference>
<dbReference type="AlphaFoldDB" id="A0A6G0TI62"/>
<protein>
    <recommendedName>
        <fullName evidence="8">G-protein coupled receptors family 1 profile domain-containing protein</fullName>
    </recommendedName>
</protein>
<dbReference type="GO" id="GO:0071880">
    <property type="term" value="P:adenylate cyclase-activating adrenergic receptor signaling pathway"/>
    <property type="evidence" value="ECO:0007669"/>
    <property type="project" value="TreeGrafter"/>
</dbReference>
<dbReference type="Proteomes" id="UP000475862">
    <property type="component" value="Unassembled WGS sequence"/>
</dbReference>
<sequence>MDTYLLPRNNTIRLITLYRCTITSIESLYLFNINHKSDTIRAPIFTIKKRLPDYTTAYGPNTSKVAAALLNKHLQINGISALGALSNSDAVKDVDVETDPDSGAFRPAASSNKMKRERKAARTLGIIMYMMSSLLEAGPWMPRWVTVLVFWVGYFNSALNPLIYAYFNREFRVAFQKTLQSCWPRSPPWCPPCLRRRYEQSRNDTATPTAAFGQQNIYNYSNASEVHYMNPATIGLLQNNGGSGGNGCRIEQNVL</sequence>
<keyword evidence="4" id="KW-0807">Transducer</keyword>
<keyword evidence="2" id="KW-0297">G-protein coupled receptor</keyword>
<evidence type="ECO:0000256" key="4">
    <source>
        <dbReference type="ARBA" id="ARBA00023224"/>
    </source>
</evidence>
<accession>A0A6G0TI62</accession>
<feature type="transmembrane region" description="Helical" evidence="5">
    <location>
        <begin position="144"/>
        <end position="167"/>
    </location>
</feature>
<evidence type="ECO:0000313" key="7">
    <source>
        <dbReference type="Proteomes" id="UP000475862"/>
    </source>
</evidence>
<keyword evidence="5" id="KW-0472">Membrane</keyword>